<evidence type="ECO:0000313" key="1">
    <source>
        <dbReference type="EMBL" id="SPF30664.1"/>
    </source>
</evidence>
<name>A0A2R8AEJ9_9RHOB</name>
<dbReference type="Proteomes" id="UP000244932">
    <property type="component" value="Unassembled WGS sequence"/>
</dbReference>
<evidence type="ECO:0000313" key="2">
    <source>
        <dbReference type="Proteomes" id="UP000244932"/>
    </source>
</evidence>
<sequence>MSITAFITEERGATTMEWVALTAGLLVVGSAVVYAIETGLGDAAQTMTAVVEETVNIPVSTVGPTINVRMSTPEFDGAAPVENEANGIEWAAPHVSDNLGMTQVTPWSAIALSADEVDQGRARLATLEDEEVLKLVQDYGPHAGASVTSDPLHRVLCDKYHIALNESEIRGLNITAIQ</sequence>
<proteinExistence type="predicted"/>
<dbReference type="RefSeq" id="WP_108783382.1">
    <property type="nucleotide sequence ID" value="NZ_OMKW01000004.1"/>
</dbReference>
<gene>
    <name evidence="1" type="ORF">POI8812_03006</name>
</gene>
<protein>
    <submittedName>
        <fullName evidence="1">Uncharacterized protein</fullName>
    </submittedName>
</protein>
<dbReference type="EMBL" id="OMKW01000004">
    <property type="protein sequence ID" value="SPF30664.1"/>
    <property type="molecule type" value="Genomic_DNA"/>
</dbReference>
<dbReference type="AlphaFoldDB" id="A0A2R8AEJ9"/>
<accession>A0A2R8AEJ9</accession>
<reference evidence="1 2" key="1">
    <citation type="submission" date="2018-03" db="EMBL/GenBank/DDBJ databases">
        <authorList>
            <person name="Keele B.F."/>
        </authorList>
    </citation>
    <scope>NUCLEOTIDE SEQUENCE [LARGE SCALE GENOMIC DNA]</scope>
    <source>
        <strain evidence="1 2">CeCT 8812</strain>
    </source>
</reference>
<keyword evidence="2" id="KW-1185">Reference proteome</keyword>
<organism evidence="1 2">
    <name type="scientific">Pontivivens insulae</name>
    <dbReference type="NCBI Taxonomy" id="1639689"/>
    <lineage>
        <taxon>Bacteria</taxon>
        <taxon>Pseudomonadati</taxon>
        <taxon>Pseudomonadota</taxon>
        <taxon>Alphaproteobacteria</taxon>
        <taxon>Rhodobacterales</taxon>
        <taxon>Paracoccaceae</taxon>
        <taxon>Pontivivens</taxon>
    </lineage>
</organism>